<dbReference type="AlphaFoldDB" id="A0A1F5ZGB8"/>
<evidence type="ECO:0000256" key="1">
    <source>
        <dbReference type="ARBA" id="ARBA00006226"/>
    </source>
</evidence>
<dbReference type="InterPro" id="IPR007712">
    <property type="entry name" value="RelE/ParE_toxin"/>
</dbReference>
<dbReference type="Proteomes" id="UP000177268">
    <property type="component" value="Unassembled WGS sequence"/>
</dbReference>
<comment type="similarity">
    <text evidence="1">Belongs to the RelE toxin family.</text>
</comment>
<comment type="caution">
    <text evidence="3">The sequence shown here is derived from an EMBL/GenBank/DDBJ whole genome shotgun (WGS) entry which is preliminary data.</text>
</comment>
<keyword evidence="2" id="KW-1277">Toxin-antitoxin system</keyword>
<dbReference type="STRING" id="1798370.A2Z00_03420"/>
<dbReference type="Pfam" id="PF05016">
    <property type="entry name" value="ParE_toxin"/>
    <property type="match status" value="1"/>
</dbReference>
<evidence type="ECO:0000313" key="4">
    <source>
        <dbReference type="Proteomes" id="UP000177268"/>
    </source>
</evidence>
<accession>A0A1F5ZGB8</accession>
<sequence>MPAKQLILPQSVQKRVQKLPKRIQKRLPNAFILLQQNPIAGGKLRGQLEEYYKYRLGDYRIIYTFDIKTSTLKVVNIEHRQGVYK</sequence>
<dbReference type="InterPro" id="IPR035093">
    <property type="entry name" value="RelE/ParE_toxin_dom_sf"/>
</dbReference>
<reference evidence="3 4" key="1">
    <citation type="journal article" date="2016" name="Nat. Commun.">
        <title>Thousands of microbial genomes shed light on interconnected biogeochemical processes in an aquifer system.</title>
        <authorList>
            <person name="Anantharaman K."/>
            <person name="Brown C.T."/>
            <person name="Hug L.A."/>
            <person name="Sharon I."/>
            <person name="Castelle C.J."/>
            <person name="Probst A.J."/>
            <person name="Thomas B.C."/>
            <person name="Singh A."/>
            <person name="Wilkins M.J."/>
            <person name="Karaoz U."/>
            <person name="Brodie E.L."/>
            <person name="Williams K.H."/>
            <person name="Hubbard S.S."/>
            <person name="Banfield J.F."/>
        </authorList>
    </citation>
    <scope>NUCLEOTIDE SEQUENCE [LARGE SCALE GENOMIC DNA]</scope>
</reference>
<evidence type="ECO:0008006" key="5">
    <source>
        <dbReference type="Google" id="ProtNLM"/>
    </source>
</evidence>
<protein>
    <recommendedName>
        <fullName evidence="5">Addiction module toxin RelE</fullName>
    </recommendedName>
</protein>
<evidence type="ECO:0000256" key="2">
    <source>
        <dbReference type="ARBA" id="ARBA00022649"/>
    </source>
</evidence>
<proteinExistence type="inferred from homology"/>
<organism evidence="3 4">
    <name type="scientific">Candidatus Gottesmanbacteria bacterium RBG_13_45_10</name>
    <dbReference type="NCBI Taxonomy" id="1798370"/>
    <lineage>
        <taxon>Bacteria</taxon>
        <taxon>Candidatus Gottesmaniibacteriota</taxon>
    </lineage>
</organism>
<name>A0A1F5ZGB8_9BACT</name>
<dbReference type="PANTHER" id="PTHR35601">
    <property type="entry name" value="TOXIN RELE"/>
    <property type="match status" value="1"/>
</dbReference>
<gene>
    <name evidence="3" type="ORF">A2Z00_03420</name>
</gene>
<dbReference type="EMBL" id="MFIZ01000031">
    <property type="protein sequence ID" value="OGG11374.1"/>
    <property type="molecule type" value="Genomic_DNA"/>
</dbReference>
<dbReference type="SUPFAM" id="SSF143011">
    <property type="entry name" value="RelE-like"/>
    <property type="match status" value="1"/>
</dbReference>
<dbReference type="PANTHER" id="PTHR35601:SF1">
    <property type="entry name" value="TOXIN RELE"/>
    <property type="match status" value="1"/>
</dbReference>
<dbReference type="Gene3D" id="3.30.2310.20">
    <property type="entry name" value="RelE-like"/>
    <property type="match status" value="1"/>
</dbReference>
<evidence type="ECO:0000313" key="3">
    <source>
        <dbReference type="EMBL" id="OGG11374.1"/>
    </source>
</evidence>